<evidence type="ECO:0000313" key="6">
    <source>
        <dbReference type="Proteomes" id="UP000824010"/>
    </source>
</evidence>
<sequence length="125" mass="14242">MPLSRERHSTVICLQEGKILFVRKEAPVWSLPGGKLETGEQPLEAARRELREETSLPLEEAQYLGHHTYAAEEHYLYKMPVASSAQPIADDEIVECHWFTPTELVHVSVKPTNLDLLRRAGLLDR</sequence>
<protein>
    <submittedName>
        <fullName evidence="5">NUDIX domain-containing protein</fullName>
    </submittedName>
</protein>
<comment type="cofactor">
    <cofactor evidence="1">
        <name>Mg(2+)</name>
        <dbReference type="ChEBI" id="CHEBI:18420"/>
    </cofactor>
</comment>
<name>A0ABX8NFP5_9PSED</name>
<reference evidence="5 6" key="1">
    <citation type="journal article" date="2021" name="Microorganisms">
        <title>The Ever-Expanding Pseudomonas Genus: Description of 43 New Species and Partition of the Pseudomonas putida Group.</title>
        <authorList>
            <person name="Girard L."/>
            <person name="Lood C."/>
            <person name="Hofte M."/>
            <person name="Vandamme P."/>
            <person name="Rokni-Zadeh H."/>
            <person name="van Noort V."/>
            <person name="Lavigne R."/>
            <person name="De Mot R."/>
        </authorList>
    </citation>
    <scope>NUCLEOTIDE SEQUENCE [LARGE SCALE GENOMIC DNA]</scope>
    <source>
        <strain evidence="5 6">COW77</strain>
    </source>
</reference>
<dbReference type="InterPro" id="IPR000086">
    <property type="entry name" value="NUDIX_hydrolase_dom"/>
</dbReference>
<dbReference type="PROSITE" id="PS51462">
    <property type="entry name" value="NUDIX"/>
    <property type="match status" value="1"/>
</dbReference>
<organism evidence="5 6">
    <name type="scientific">Pseudomonas maumuensis</name>
    <dbReference type="NCBI Taxonomy" id="2842354"/>
    <lineage>
        <taxon>Bacteria</taxon>
        <taxon>Pseudomonadati</taxon>
        <taxon>Pseudomonadota</taxon>
        <taxon>Gammaproteobacteria</taxon>
        <taxon>Pseudomonadales</taxon>
        <taxon>Pseudomonadaceae</taxon>
        <taxon>Pseudomonas</taxon>
    </lineage>
</organism>
<feature type="domain" description="Nudix hydrolase" evidence="4">
    <location>
        <begin position="4"/>
        <end position="122"/>
    </location>
</feature>
<dbReference type="EMBL" id="CP077077">
    <property type="protein sequence ID" value="QXH54318.1"/>
    <property type="molecule type" value="Genomic_DNA"/>
</dbReference>
<evidence type="ECO:0000256" key="2">
    <source>
        <dbReference type="ARBA" id="ARBA00022801"/>
    </source>
</evidence>
<evidence type="ECO:0000259" key="4">
    <source>
        <dbReference type="PROSITE" id="PS51462"/>
    </source>
</evidence>
<keyword evidence="6" id="KW-1185">Reference proteome</keyword>
<gene>
    <name evidence="5" type="ORF">KSS90_13095</name>
</gene>
<evidence type="ECO:0000256" key="3">
    <source>
        <dbReference type="ARBA" id="ARBA00022842"/>
    </source>
</evidence>
<keyword evidence="3" id="KW-0460">Magnesium</keyword>
<evidence type="ECO:0000256" key="1">
    <source>
        <dbReference type="ARBA" id="ARBA00001946"/>
    </source>
</evidence>
<dbReference type="PANTHER" id="PTHR43046">
    <property type="entry name" value="GDP-MANNOSE MANNOSYL HYDROLASE"/>
    <property type="match status" value="1"/>
</dbReference>
<evidence type="ECO:0000313" key="5">
    <source>
        <dbReference type="EMBL" id="QXH54318.1"/>
    </source>
</evidence>
<proteinExistence type="predicted"/>
<keyword evidence="2" id="KW-0378">Hydrolase</keyword>
<dbReference type="RefSeq" id="WP_217865878.1">
    <property type="nucleotide sequence ID" value="NZ_CP077077.1"/>
</dbReference>
<dbReference type="PANTHER" id="PTHR43046:SF12">
    <property type="entry name" value="GDP-MANNOSE MANNOSYL HYDROLASE"/>
    <property type="match status" value="1"/>
</dbReference>
<accession>A0ABX8NFP5</accession>
<dbReference type="Proteomes" id="UP000824010">
    <property type="component" value="Chromosome"/>
</dbReference>
<dbReference type="Pfam" id="PF00293">
    <property type="entry name" value="NUDIX"/>
    <property type="match status" value="1"/>
</dbReference>